<name>A0ABP6SX36_9ACTN</name>
<proteinExistence type="predicted"/>
<feature type="region of interest" description="Disordered" evidence="1">
    <location>
        <begin position="190"/>
        <end position="243"/>
    </location>
</feature>
<feature type="compositionally biased region" description="Basic and acidic residues" evidence="1">
    <location>
        <begin position="228"/>
        <end position="243"/>
    </location>
</feature>
<protein>
    <submittedName>
        <fullName evidence="2">Uncharacterized protein</fullName>
    </submittedName>
</protein>
<keyword evidence="3" id="KW-1185">Reference proteome</keyword>
<dbReference type="Proteomes" id="UP001501676">
    <property type="component" value="Unassembled WGS sequence"/>
</dbReference>
<organism evidence="2 3">
    <name type="scientific">Cryptosporangium minutisporangium</name>
    <dbReference type="NCBI Taxonomy" id="113569"/>
    <lineage>
        <taxon>Bacteria</taxon>
        <taxon>Bacillati</taxon>
        <taxon>Actinomycetota</taxon>
        <taxon>Actinomycetes</taxon>
        <taxon>Cryptosporangiales</taxon>
        <taxon>Cryptosporangiaceae</taxon>
        <taxon>Cryptosporangium</taxon>
    </lineage>
</organism>
<sequence length="243" mass="26429">MSDSRSTVHDDGDLVLLRHTWLYVPAQPRISLSSYQETLTVDGVAYTAGLSVEDEPVGILHNDGRGGATTFHANGAPRFRPAEMAAYVAACRAYGGDPVAAEWVFDDLISAWKLEYSIQITRHNGRRVVRALDVLPTVEDPAHPGDVIVLSGEVRLIDPFPGSQRDALAAQLQSQQVADADRWWQIWTEPCGQPNQTATTRPATDGQADHGHRGGCWQDLTPRPAGVPDHDPAERPATDSHTG</sequence>
<comment type="caution">
    <text evidence="2">The sequence shown here is derived from an EMBL/GenBank/DDBJ whole genome shotgun (WGS) entry which is preliminary data.</text>
</comment>
<evidence type="ECO:0000313" key="2">
    <source>
        <dbReference type="EMBL" id="GAA3386322.1"/>
    </source>
</evidence>
<reference evidence="3" key="1">
    <citation type="journal article" date="2019" name="Int. J. Syst. Evol. Microbiol.">
        <title>The Global Catalogue of Microorganisms (GCM) 10K type strain sequencing project: providing services to taxonomists for standard genome sequencing and annotation.</title>
        <authorList>
            <consortium name="The Broad Institute Genomics Platform"/>
            <consortium name="The Broad Institute Genome Sequencing Center for Infectious Disease"/>
            <person name="Wu L."/>
            <person name="Ma J."/>
        </authorList>
    </citation>
    <scope>NUCLEOTIDE SEQUENCE [LARGE SCALE GENOMIC DNA]</scope>
    <source>
        <strain evidence="3">JCM 9458</strain>
    </source>
</reference>
<evidence type="ECO:0000256" key="1">
    <source>
        <dbReference type="SAM" id="MobiDB-lite"/>
    </source>
</evidence>
<dbReference type="RefSeq" id="WP_345728050.1">
    <property type="nucleotide sequence ID" value="NZ_BAAAYN010000015.1"/>
</dbReference>
<feature type="compositionally biased region" description="Polar residues" evidence="1">
    <location>
        <begin position="193"/>
        <end position="202"/>
    </location>
</feature>
<evidence type="ECO:0000313" key="3">
    <source>
        <dbReference type="Proteomes" id="UP001501676"/>
    </source>
</evidence>
<gene>
    <name evidence="2" type="ORF">GCM10020369_23190</name>
</gene>
<accession>A0ABP6SX36</accession>
<dbReference type="EMBL" id="BAAAYN010000015">
    <property type="protein sequence ID" value="GAA3386322.1"/>
    <property type="molecule type" value="Genomic_DNA"/>
</dbReference>